<dbReference type="RefSeq" id="WP_023004195.1">
    <property type="nucleotide sequence ID" value="NZ_FNIV01000006.1"/>
</dbReference>
<evidence type="ECO:0000256" key="2">
    <source>
        <dbReference type="SAM" id="Phobius"/>
    </source>
</evidence>
<dbReference type="PIRSF" id="PIRSF016789">
    <property type="entry name" value="DUF454"/>
    <property type="match status" value="1"/>
</dbReference>
<organism evidence="3 4">
    <name type="scientific">Halomonas shengliensis</name>
    <dbReference type="NCBI Taxonomy" id="419597"/>
    <lineage>
        <taxon>Bacteria</taxon>
        <taxon>Pseudomonadati</taxon>
        <taxon>Pseudomonadota</taxon>
        <taxon>Gammaproteobacteria</taxon>
        <taxon>Oceanospirillales</taxon>
        <taxon>Halomonadaceae</taxon>
        <taxon>Halomonas</taxon>
    </lineage>
</organism>
<gene>
    <name evidence="3" type="ORF">SAMN04487957_10698</name>
</gene>
<keyword evidence="1" id="KW-1003">Cell membrane</keyword>
<keyword evidence="2" id="KW-1133">Transmembrane helix</keyword>
<feature type="transmembrane region" description="Helical" evidence="2">
    <location>
        <begin position="100"/>
        <end position="118"/>
    </location>
</feature>
<dbReference type="OrthoDB" id="9816293at2"/>
<proteinExistence type="predicted"/>
<keyword evidence="2" id="KW-0812">Transmembrane</keyword>
<sequence length="137" mass="14542">MSGAVIRLAWCVLTWGCIGLGTAGLALPLLPTTPFLLLAAWSAPKGSPRLAAWLHDHPRFGPSLAAWHAHRAVPRRAKALAPLLLAASWILLWTSDMPPIGLALAALLFLAVAGYVLTRPSAPASPEAPPPRAWARR</sequence>
<evidence type="ECO:0000256" key="1">
    <source>
        <dbReference type="PIRNR" id="PIRNR016789"/>
    </source>
</evidence>
<dbReference type="InterPro" id="IPR007401">
    <property type="entry name" value="DUF454"/>
</dbReference>
<keyword evidence="1 2" id="KW-0472">Membrane</keyword>
<reference evidence="4" key="1">
    <citation type="submission" date="2016-10" db="EMBL/GenBank/DDBJ databases">
        <authorList>
            <person name="Varghese N."/>
            <person name="Submissions S."/>
        </authorList>
    </citation>
    <scope>NUCLEOTIDE SEQUENCE [LARGE SCALE GENOMIC DNA]</scope>
    <source>
        <strain evidence="4">CGMCC 1.6444</strain>
    </source>
</reference>
<dbReference type="AlphaFoldDB" id="A0A1H0JGG1"/>
<keyword evidence="4" id="KW-1185">Reference proteome</keyword>
<dbReference type="EMBL" id="FNIV01000006">
    <property type="protein sequence ID" value="SDO42539.1"/>
    <property type="molecule type" value="Genomic_DNA"/>
</dbReference>
<evidence type="ECO:0000313" key="4">
    <source>
        <dbReference type="Proteomes" id="UP000199075"/>
    </source>
</evidence>
<accession>A0A1H0JGG1</accession>
<keyword evidence="1" id="KW-0997">Cell inner membrane</keyword>
<dbReference type="PANTHER" id="PTHR35813">
    <property type="entry name" value="INNER MEMBRANE PROTEIN YBAN"/>
    <property type="match status" value="1"/>
</dbReference>
<name>A0A1H0JGG1_9GAMM</name>
<dbReference type="Proteomes" id="UP000199075">
    <property type="component" value="Unassembled WGS sequence"/>
</dbReference>
<dbReference type="STRING" id="419597.SAMN04487957_10698"/>
<dbReference type="GO" id="GO:0005886">
    <property type="term" value="C:plasma membrane"/>
    <property type="evidence" value="ECO:0007669"/>
    <property type="project" value="UniProtKB-SubCell"/>
</dbReference>
<protein>
    <recommendedName>
        <fullName evidence="1">Inner membrane protein</fullName>
    </recommendedName>
</protein>
<evidence type="ECO:0000313" key="3">
    <source>
        <dbReference type="EMBL" id="SDO42539.1"/>
    </source>
</evidence>
<dbReference type="PANTHER" id="PTHR35813:SF1">
    <property type="entry name" value="INNER MEMBRANE PROTEIN YBAN"/>
    <property type="match status" value="1"/>
</dbReference>
<dbReference type="Pfam" id="PF04304">
    <property type="entry name" value="DUF454"/>
    <property type="match status" value="1"/>
</dbReference>
<feature type="transmembrane region" description="Helical" evidence="2">
    <location>
        <begin position="12"/>
        <end position="41"/>
    </location>
</feature>
<comment type="subcellular location">
    <subcellularLocation>
        <location evidence="1">Cell inner membrane</location>
        <topology evidence="1">Multi-pass membrane protein</topology>
    </subcellularLocation>
</comment>